<evidence type="ECO:0000313" key="1">
    <source>
        <dbReference type="EMBL" id="JAH94541.1"/>
    </source>
</evidence>
<dbReference type="EMBL" id="GBXM01014036">
    <property type="protein sequence ID" value="JAH94541.1"/>
    <property type="molecule type" value="Transcribed_RNA"/>
</dbReference>
<sequence length="193" mass="21892">MSMYAPSVGLIPFPLVENCFSKRQMSSSASVSKNRNAPAPYSRMSFTSYDSSASEHPVTLSWISHSLLNSPTGAQRAQRYTPLSFVVRLRILKVRPSPEGHSMSRDRFTNFLTELVCLSHRIIPVEWPSDTWYQLTALYWTRCSSASAGHLKIVSSPHATVKRISPFVFSQNRYKNIRKIMEQKLTAVIVIDH</sequence>
<proteinExistence type="predicted"/>
<reference evidence="1" key="2">
    <citation type="journal article" date="2015" name="Fish Shellfish Immunol.">
        <title>Early steps in the European eel (Anguilla anguilla)-Vibrio vulnificus interaction in the gills: Role of the RtxA13 toxin.</title>
        <authorList>
            <person name="Callol A."/>
            <person name="Pajuelo D."/>
            <person name="Ebbesson L."/>
            <person name="Teles M."/>
            <person name="MacKenzie S."/>
            <person name="Amaro C."/>
        </authorList>
    </citation>
    <scope>NUCLEOTIDE SEQUENCE</scope>
</reference>
<protein>
    <submittedName>
        <fullName evidence="1">Uncharacterized protein</fullName>
    </submittedName>
</protein>
<accession>A0A0E9WWE9</accession>
<organism evidence="1">
    <name type="scientific">Anguilla anguilla</name>
    <name type="common">European freshwater eel</name>
    <name type="synonym">Muraena anguilla</name>
    <dbReference type="NCBI Taxonomy" id="7936"/>
    <lineage>
        <taxon>Eukaryota</taxon>
        <taxon>Metazoa</taxon>
        <taxon>Chordata</taxon>
        <taxon>Craniata</taxon>
        <taxon>Vertebrata</taxon>
        <taxon>Euteleostomi</taxon>
        <taxon>Actinopterygii</taxon>
        <taxon>Neopterygii</taxon>
        <taxon>Teleostei</taxon>
        <taxon>Anguilliformes</taxon>
        <taxon>Anguillidae</taxon>
        <taxon>Anguilla</taxon>
    </lineage>
</organism>
<dbReference type="AlphaFoldDB" id="A0A0E9WWE9"/>
<name>A0A0E9WWE9_ANGAN</name>
<reference evidence="1" key="1">
    <citation type="submission" date="2014-11" db="EMBL/GenBank/DDBJ databases">
        <authorList>
            <person name="Amaro Gonzalez C."/>
        </authorList>
    </citation>
    <scope>NUCLEOTIDE SEQUENCE</scope>
</reference>